<comment type="pathway">
    <text evidence="1 6">Amino-acid biosynthesis; L-arginine biosynthesis; L-arginine from L-ornithine and carbamoyl phosphate: step 3/3.</text>
</comment>
<dbReference type="InterPro" id="IPR024083">
    <property type="entry name" value="Fumarase/histidase_N"/>
</dbReference>
<dbReference type="RefSeq" id="WP_004461969.1">
    <property type="nucleotide sequence ID" value="NZ_JAAISL010000008.1"/>
</dbReference>
<reference evidence="9" key="1">
    <citation type="journal article" date="2022" name="Cell Host Microbe">
        <title>Colonization of the live biotherapeutic product VE303 and modulation of the microbiota and metabolites in healthy volunteers.</title>
        <authorList>
            <person name="Dsouza M."/>
            <person name="Menon R."/>
            <person name="Crossette E."/>
            <person name="Bhattarai S.K."/>
            <person name="Schneider J."/>
            <person name="Kim Y.G."/>
            <person name="Reddy S."/>
            <person name="Caballero S."/>
            <person name="Felix C."/>
            <person name="Cornacchione L."/>
            <person name="Hendrickson J."/>
            <person name="Watson A.R."/>
            <person name="Minot S.S."/>
            <person name="Greenfield N."/>
            <person name="Schopf L."/>
            <person name="Szabady R."/>
            <person name="Patarroyo J."/>
            <person name="Smith W."/>
            <person name="Harrison P."/>
            <person name="Kuijper E.J."/>
            <person name="Kelly C.P."/>
            <person name="Olle B."/>
            <person name="Bobilev D."/>
            <person name="Silber J.L."/>
            <person name="Bucci V."/>
            <person name="Roberts B."/>
            <person name="Faith J."/>
            <person name="Norman J.M."/>
        </authorList>
    </citation>
    <scope>NUCLEOTIDE SEQUENCE</scope>
    <source>
        <strain evidence="9">VE303-04</strain>
    </source>
</reference>
<evidence type="ECO:0000256" key="5">
    <source>
        <dbReference type="ARBA" id="ARBA00023239"/>
    </source>
</evidence>
<dbReference type="NCBIfam" id="TIGR00838">
    <property type="entry name" value="argH"/>
    <property type="match status" value="1"/>
</dbReference>
<dbReference type="Pfam" id="PF14698">
    <property type="entry name" value="ASL_C2"/>
    <property type="match status" value="1"/>
</dbReference>
<dbReference type="FunFam" id="1.10.275.10:FF:000002">
    <property type="entry name" value="Argininosuccinate lyase"/>
    <property type="match status" value="1"/>
</dbReference>
<dbReference type="InterPro" id="IPR029419">
    <property type="entry name" value="Arg_succ_lyase_C"/>
</dbReference>
<evidence type="ECO:0000256" key="2">
    <source>
        <dbReference type="ARBA" id="ARBA00012338"/>
    </source>
</evidence>
<dbReference type="PRINTS" id="PR00149">
    <property type="entry name" value="FUMRATELYASE"/>
</dbReference>
<dbReference type="EC" id="4.3.2.1" evidence="2 6"/>
<dbReference type="FunFam" id="1.20.200.10:FF:000015">
    <property type="entry name" value="argininosuccinate lyase isoform X2"/>
    <property type="match status" value="1"/>
</dbReference>
<dbReference type="InterPro" id="IPR009049">
    <property type="entry name" value="Argininosuccinate_lyase"/>
</dbReference>
<dbReference type="Proteomes" id="UP001203136">
    <property type="component" value="Unassembled WGS sequence"/>
</dbReference>
<name>A0AAW5F2J1_CLOSY</name>
<accession>A0AAW5F2J1</accession>
<dbReference type="PANTHER" id="PTHR43814:SF1">
    <property type="entry name" value="ARGININOSUCCINATE LYASE"/>
    <property type="match status" value="1"/>
</dbReference>
<dbReference type="GO" id="GO:0005829">
    <property type="term" value="C:cytosol"/>
    <property type="evidence" value="ECO:0007669"/>
    <property type="project" value="TreeGrafter"/>
</dbReference>
<dbReference type="Gene3D" id="1.10.275.10">
    <property type="entry name" value="Fumarase/aspartase (N-terminal domain)"/>
    <property type="match status" value="1"/>
</dbReference>
<dbReference type="Pfam" id="PF00206">
    <property type="entry name" value="Lyase_1"/>
    <property type="match status" value="1"/>
</dbReference>
<dbReference type="GO" id="GO:0042450">
    <property type="term" value="P:L-arginine biosynthetic process via ornithine"/>
    <property type="evidence" value="ECO:0007669"/>
    <property type="project" value="UniProtKB-UniRule"/>
</dbReference>
<keyword evidence="4 6" id="KW-0028">Amino-acid biosynthesis</keyword>
<gene>
    <name evidence="6 9" type="primary">argH</name>
    <name evidence="9" type="ORF">K5I21_10175</name>
</gene>
<keyword evidence="5 6" id="KW-0456">Lyase</keyword>
<evidence type="ECO:0000256" key="3">
    <source>
        <dbReference type="ARBA" id="ARBA00022571"/>
    </source>
</evidence>
<organism evidence="9 10">
    <name type="scientific">Clostridium symbiosum</name>
    <name type="common">Bacteroides symbiosus</name>
    <dbReference type="NCBI Taxonomy" id="1512"/>
    <lineage>
        <taxon>Bacteria</taxon>
        <taxon>Bacillati</taxon>
        <taxon>Bacillota</taxon>
        <taxon>Clostridia</taxon>
        <taxon>Lachnospirales</taxon>
        <taxon>Lachnospiraceae</taxon>
        <taxon>Otoolea</taxon>
    </lineage>
</organism>
<dbReference type="InterPro" id="IPR022761">
    <property type="entry name" value="Fumarate_lyase_N"/>
</dbReference>
<comment type="similarity">
    <text evidence="6">Belongs to the lyase 1 family. Argininosuccinate lyase subfamily.</text>
</comment>
<dbReference type="PROSITE" id="PS00163">
    <property type="entry name" value="FUMARATE_LYASES"/>
    <property type="match status" value="1"/>
</dbReference>
<comment type="caution">
    <text evidence="9">The sequence shown here is derived from an EMBL/GenBank/DDBJ whole genome shotgun (WGS) entry which is preliminary data.</text>
</comment>
<evidence type="ECO:0000313" key="9">
    <source>
        <dbReference type="EMBL" id="MCK0086227.1"/>
    </source>
</evidence>
<dbReference type="PRINTS" id="PR00145">
    <property type="entry name" value="ARGSUCLYASE"/>
</dbReference>
<feature type="domain" description="Argininosuccinate lyase C-terminal" evidence="8">
    <location>
        <begin position="364"/>
        <end position="431"/>
    </location>
</feature>
<dbReference type="InterPro" id="IPR020557">
    <property type="entry name" value="Fumarate_lyase_CS"/>
</dbReference>
<dbReference type="EMBL" id="JAINVB010000001">
    <property type="protein sequence ID" value="MCK0086227.1"/>
    <property type="molecule type" value="Genomic_DNA"/>
</dbReference>
<dbReference type="CDD" id="cd01359">
    <property type="entry name" value="Argininosuccinate_lyase"/>
    <property type="match status" value="1"/>
</dbReference>
<dbReference type="InterPro" id="IPR008948">
    <property type="entry name" value="L-Aspartase-like"/>
</dbReference>
<dbReference type="Gene3D" id="1.20.200.10">
    <property type="entry name" value="Fumarase/aspartase (Central domain)"/>
    <property type="match status" value="1"/>
</dbReference>
<dbReference type="Gene3D" id="1.10.40.30">
    <property type="entry name" value="Fumarase/aspartase (C-terminal domain)"/>
    <property type="match status" value="1"/>
</dbReference>
<dbReference type="InterPro" id="IPR000362">
    <property type="entry name" value="Fumarate_lyase_fam"/>
</dbReference>
<comment type="subcellular location">
    <subcellularLocation>
        <location evidence="6">Cytoplasm</location>
    </subcellularLocation>
</comment>
<dbReference type="FunFam" id="1.10.40.30:FF:000001">
    <property type="entry name" value="Argininosuccinate lyase"/>
    <property type="match status" value="1"/>
</dbReference>
<evidence type="ECO:0000256" key="1">
    <source>
        <dbReference type="ARBA" id="ARBA00004941"/>
    </source>
</evidence>
<proteinExistence type="inferred from homology"/>
<dbReference type="PANTHER" id="PTHR43814">
    <property type="entry name" value="ARGININOSUCCINATE LYASE"/>
    <property type="match status" value="1"/>
</dbReference>
<keyword evidence="6" id="KW-0963">Cytoplasm</keyword>
<evidence type="ECO:0000259" key="8">
    <source>
        <dbReference type="Pfam" id="PF14698"/>
    </source>
</evidence>
<dbReference type="GO" id="GO:0004056">
    <property type="term" value="F:argininosuccinate lyase activity"/>
    <property type="evidence" value="ECO:0007669"/>
    <property type="project" value="UniProtKB-UniRule"/>
</dbReference>
<dbReference type="AlphaFoldDB" id="A0AAW5F2J1"/>
<feature type="domain" description="Fumarate lyase N-terminal" evidence="7">
    <location>
        <begin position="7"/>
        <end position="301"/>
    </location>
</feature>
<evidence type="ECO:0000259" key="7">
    <source>
        <dbReference type="Pfam" id="PF00206"/>
    </source>
</evidence>
<evidence type="ECO:0000256" key="4">
    <source>
        <dbReference type="ARBA" id="ARBA00022605"/>
    </source>
</evidence>
<protein>
    <recommendedName>
        <fullName evidence="2 6">Argininosuccinate lyase</fullName>
        <shortName evidence="6">ASAL</shortName>
        <ecNumber evidence="2 6">4.3.2.1</ecNumber>
    </recommendedName>
    <alternativeName>
        <fullName evidence="6">Arginosuccinase</fullName>
    </alternativeName>
</protein>
<comment type="catalytic activity">
    <reaction evidence="6">
        <text>2-(N(omega)-L-arginino)succinate = fumarate + L-arginine</text>
        <dbReference type="Rhea" id="RHEA:24020"/>
        <dbReference type="ChEBI" id="CHEBI:29806"/>
        <dbReference type="ChEBI" id="CHEBI:32682"/>
        <dbReference type="ChEBI" id="CHEBI:57472"/>
        <dbReference type="EC" id="4.3.2.1"/>
    </reaction>
</comment>
<keyword evidence="3 6" id="KW-0055">Arginine biosynthesis</keyword>
<sequence length="462" mass="52015">MAKLWAGRFGKETDLEVNDFNSSISFDCRLYKEDITGSMAHAAMLGKQGIIAEEEADKIIEGLKGILKEIEAGKIQFSAEYEDIHMAMEQILTERIGVAGKRLHTARSRNDQVALDMRLYVKKEIGEIKKLVIGFMEELCDSSKKNLDTVMPGYTHLQRAQPVTFGHYMMAYANMMKRDVIRLDNCLEGMDDMPLGSGALASTTYPIDRDFVREQLGFARVTDNSLDGVSDRDYCVELCSALSILMMHLSRFSEEIIAWCSWEFKFVELDDAFSTGSSIMPQKKNPDVCELVRGKTGRVYGSLFTLLTVLKGIPLAYNKDMQEDKEAVFDAIDTVKQCLRVLTPMFATMELCRENMKKAALKGFINATDCADYLTKKGMPFRDAYKTVGQLVAECVKQDKSLMDLTLDEYREHSGLFDEDIYDAIDLKTCVRGRNVTGGPSPEEVSRQIAVIERFIVTVQTA</sequence>
<dbReference type="SUPFAM" id="SSF48557">
    <property type="entry name" value="L-aspartase-like"/>
    <property type="match status" value="1"/>
</dbReference>
<evidence type="ECO:0000256" key="6">
    <source>
        <dbReference type="HAMAP-Rule" id="MF_00006"/>
    </source>
</evidence>
<evidence type="ECO:0000313" key="10">
    <source>
        <dbReference type="Proteomes" id="UP001203136"/>
    </source>
</evidence>
<dbReference type="HAMAP" id="MF_00006">
    <property type="entry name" value="Arg_succ_lyase"/>
    <property type="match status" value="1"/>
</dbReference>